<proteinExistence type="predicted"/>
<keyword evidence="4" id="KW-1185">Reference proteome</keyword>
<dbReference type="Proteomes" id="UP000886653">
    <property type="component" value="Unassembled WGS sequence"/>
</dbReference>
<feature type="region of interest" description="Disordered" evidence="1">
    <location>
        <begin position="35"/>
        <end position="99"/>
    </location>
</feature>
<protein>
    <submittedName>
        <fullName evidence="3">Uncharacterized protein</fullName>
    </submittedName>
</protein>
<feature type="chain" id="PRO_5040139139" evidence="2">
    <location>
        <begin position="19"/>
        <end position="412"/>
    </location>
</feature>
<organism evidence="3 4">
    <name type="scientific">Cronartium quercuum f. sp. fusiforme G11</name>
    <dbReference type="NCBI Taxonomy" id="708437"/>
    <lineage>
        <taxon>Eukaryota</taxon>
        <taxon>Fungi</taxon>
        <taxon>Dikarya</taxon>
        <taxon>Basidiomycota</taxon>
        <taxon>Pucciniomycotina</taxon>
        <taxon>Pucciniomycetes</taxon>
        <taxon>Pucciniales</taxon>
        <taxon>Coleosporiaceae</taxon>
        <taxon>Cronartium</taxon>
    </lineage>
</organism>
<evidence type="ECO:0000256" key="2">
    <source>
        <dbReference type="SAM" id="SignalP"/>
    </source>
</evidence>
<evidence type="ECO:0000256" key="1">
    <source>
        <dbReference type="SAM" id="MobiDB-lite"/>
    </source>
</evidence>
<dbReference type="AlphaFoldDB" id="A0A9P6NA17"/>
<name>A0A9P6NA17_9BASI</name>
<dbReference type="OrthoDB" id="10359667at2759"/>
<comment type="caution">
    <text evidence="3">The sequence shown here is derived from an EMBL/GenBank/DDBJ whole genome shotgun (WGS) entry which is preliminary data.</text>
</comment>
<keyword evidence="2" id="KW-0732">Signal</keyword>
<feature type="compositionally biased region" description="Basic and acidic residues" evidence="1">
    <location>
        <begin position="56"/>
        <end position="85"/>
    </location>
</feature>
<dbReference type="EMBL" id="MU167440">
    <property type="protein sequence ID" value="KAG0140492.1"/>
    <property type="molecule type" value="Genomic_DNA"/>
</dbReference>
<evidence type="ECO:0000313" key="3">
    <source>
        <dbReference type="EMBL" id="KAG0140492.1"/>
    </source>
</evidence>
<sequence>MHLFIFFCTCFFLHPLLALDATVMEGVTEMGRAVSGEEKLEEAHNAASLGPSAHNSPDHPLDAPPFRENDHEPGISKNEPSEQKKAQSGLDSVKIASKDEKKKSDEKKLSIFVRAWRALKRSVKKFWKWLSSDTTNYQYWLERRKKSPPDTETGPWRLNNWYRHNPRPANDDADKDLQNLRVLGNELREDYDRRKAIWIEKDLPRHHNTKLHIEILSDDDFLHLVMRYTAQYDQAKVNQKQVLRLWNDLVRDWGSEYNVRDLLTRIEDYYLKIFPDWQRDKFGINFYKLMHNPLLLPTTEESKHLDWEKIFEQENIAFGRNEKTHQLKSARLLEQCKEYRKYVDLWRDAMDSGAAIKKYLTTLRELTFEESRYPAQVLEKFKNLFFKRDGAFIQRSIKELEDYLRSQFGHIA</sequence>
<feature type="signal peptide" evidence="2">
    <location>
        <begin position="1"/>
        <end position="18"/>
    </location>
</feature>
<reference evidence="3" key="1">
    <citation type="submission" date="2013-11" db="EMBL/GenBank/DDBJ databases">
        <title>Genome sequence of the fusiform rust pathogen reveals effectors for host alternation and coevolution with pine.</title>
        <authorList>
            <consortium name="DOE Joint Genome Institute"/>
            <person name="Smith K."/>
            <person name="Pendleton A."/>
            <person name="Kubisiak T."/>
            <person name="Anderson C."/>
            <person name="Salamov A."/>
            <person name="Aerts A."/>
            <person name="Riley R."/>
            <person name="Clum A."/>
            <person name="Lindquist E."/>
            <person name="Ence D."/>
            <person name="Campbell M."/>
            <person name="Kronenberg Z."/>
            <person name="Feau N."/>
            <person name="Dhillon B."/>
            <person name="Hamelin R."/>
            <person name="Burleigh J."/>
            <person name="Smith J."/>
            <person name="Yandell M."/>
            <person name="Nelson C."/>
            <person name="Grigoriev I."/>
            <person name="Davis J."/>
        </authorList>
    </citation>
    <scope>NUCLEOTIDE SEQUENCE</scope>
    <source>
        <strain evidence="3">G11</strain>
    </source>
</reference>
<feature type="compositionally biased region" description="Basic and acidic residues" evidence="1">
    <location>
        <begin position="35"/>
        <end position="44"/>
    </location>
</feature>
<accession>A0A9P6NA17</accession>
<evidence type="ECO:0000313" key="4">
    <source>
        <dbReference type="Proteomes" id="UP000886653"/>
    </source>
</evidence>
<gene>
    <name evidence="3" type="ORF">CROQUDRAFT_690422</name>
</gene>